<dbReference type="PATRIC" id="fig|762967.3.peg.1289"/>
<evidence type="ECO:0000256" key="9">
    <source>
        <dbReference type="PIRSR" id="PIRSR000524-50"/>
    </source>
</evidence>
<proteinExistence type="inferred from homology"/>
<keyword evidence="12" id="KW-1185">Reference proteome</keyword>
<dbReference type="InterPro" id="IPR015424">
    <property type="entry name" value="PyrdxlP-dep_Trfase"/>
</dbReference>
<evidence type="ECO:0000259" key="10">
    <source>
        <dbReference type="Pfam" id="PF00266"/>
    </source>
</evidence>
<protein>
    <recommendedName>
        <fullName evidence="7">2-aminoethylphosphonate--pyruvate transaminase</fullName>
        <ecNumber evidence="7">2.6.1.37</ecNumber>
    </recommendedName>
    <alternativeName>
        <fullName evidence="7">2-aminoethylphosphonate aminotransferase</fullName>
    </alternativeName>
    <alternativeName>
        <fullName evidence="7">AEP transaminase</fullName>
        <shortName evidence="7">AEPT</shortName>
    </alternativeName>
</protein>
<dbReference type="HAMAP" id="MF_01376">
    <property type="entry name" value="PhnW_aminotrans_5"/>
    <property type="match status" value="1"/>
</dbReference>
<dbReference type="InterPro" id="IPR000192">
    <property type="entry name" value="Aminotrans_V_dom"/>
</dbReference>
<dbReference type="OrthoDB" id="9766472at2"/>
<comment type="subunit">
    <text evidence="7">Homodimer.</text>
</comment>
<feature type="modified residue" description="N6-(pyridoxal phosphate)lysine" evidence="7 9">
    <location>
        <position position="196"/>
    </location>
</feature>
<name>H3KFX1_9BURK</name>
<dbReference type="Gene3D" id="3.90.1150.10">
    <property type="entry name" value="Aspartate Aminotransferase, domain 1"/>
    <property type="match status" value="1"/>
</dbReference>
<dbReference type="InterPro" id="IPR024169">
    <property type="entry name" value="SP_NH2Trfase/AEP_transaminase"/>
</dbReference>
<dbReference type="Pfam" id="PF00266">
    <property type="entry name" value="Aminotran_5"/>
    <property type="match status" value="1"/>
</dbReference>
<dbReference type="AlphaFoldDB" id="H3KFX1"/>
<dbReference type="PANTHER" id="PTHR42778:SF1">
    <property type="entry name" value="2-AMINOETHYLPHOSPHONATE--PYRUVATE TRANSAMINASE"/>
    <property type="match status" value="1"/>
</dbReference>
<keyword evidence="5 7" id="KW-0670">Pyruvate</keyword>
<dbReference type="STRING" id="762967.HMPREF9440_01643"/>
<dbReference type="Gene3D" id="3.40.640.10">
    <property type="entry name" value="Type I PLP-dependent aspartate aminotransferase-like (Major domain)"/>
    <property type="match status" value="1"/>
</dbReference>
<feature type="domain" description="Aminotransferase class V" evidence="10">
    <location>
        <begin position="40"/>
        <end position="306"/>
    </location>
</feature>
<evidence type="ECO:0000256" key="3">
    <source>
        <dbReference type="ARBA" id="ARBA00022679"/>
    </source>
</evidence>
<dbReference type="GO" id="GO:0047304">
    <property type="term" value="F:2-aminoethylphosphonate-pyruvate transaminase activity"/>
    <property type="evidence" value="ECO:0007669"/>
    <property type="project" value="UniProtKB-UniRule"/>
</dbReference>
<feature type="binding site" evidence="8">
    <location>
        <position position="341"/>
    </location>
    <ligand>
        <name>substrate</name>
    </ligand>
</feature>
<dbReference type="NCBIfam" id="TIGR03301">
    <property type="entry name" value="PhnW-AepZ"/>
    <property type="match status" value="1"/>
</dbReference>
<comment type="function">
    <text evidence="7">Involved in phosphonate degradation.</text>
</comment>
<organism evidence="11 12">
    <name type="scientific">Sutterella parvirubra YIT 11816</name>
    <dbReference type="NCBI Taxonomy" id="762967"/>
    <lineage>
        <taxon>Bacteria</taxon>
        <taxon>Pseudomonadati</taxon>
        <taxon>Pseudomonadota</taxon>
        <taxon>Betaproteobacteria</taxon>
        <taxon>Burkholderiales</taxon>
        <taxon>Sutterellaceae</taxon>
        <taxon>Sutterella</taxon>
    </lineage>
</organism>
<dbReference type="PANTHER" id="PTHR42778">
    <property type="entry name" value="2-AMINOETHYLPHOSPHONATE--PYRUVATE TRANSAMINASE"/>
    <property type="match status" value="1"/>
</dbReference>
<evidence type="ECO:0000256" key="1">
    <source>
        <dbReference type="ARBA" id="ARBA00001933"/>
    </source>
</evidence>
<evidence type="ECO:0000256" key="4">
    <source>
        <dbReference type="ARBA" id="ARBA00022898"/>
    </source>
</evidence>
<gene>
    <name evidence="7" type="primary">phnW</name>
    <name evidence="11" type="ORF">HMPREF9440_01643</name>
</gene>
<dbReference type="RefSeq" id="WP_008542690.1">
    <property type="nucleotide sequence ID" value="NZ_JH604985.1"/>
</dbReference>
<comment type="caution">
    <text evidence="11">The sequence shown here is derived from an EMBL/GenBank/DDBJ whole genome shotgun (WGS) entry which is preliminary data.</text>
</comment>
<dbReference type="EMBL" id="AFBQ01000249">
    <property type="protein sequence ID" value="EHY30986.1"/>
    <property type="molecule type" value="Genomic_DNA"/>
</dbReference>
<dbReference type="InterPro" id="IPR015421">
    <property type="entry name" value="PyrdxlP-dep_Trfase_major"/>
</dbReference>
<evidence type="ECO:0000313" key="11">
    <source>
        <dbReference type="EMBL" id="EHY30986.1"/>
    </source>
</evidence>
<evidence type="ECO:0000313" key="12">
    <source>
        <dbReference type="Proteomes" id="UP000004956"/>
    </source>
</evidence>
<keyword evidence="4 7" id="KW-0663">Pyridoxal phosphate</keyword>
<evidence type="ECO:0000256" key="7">
    <source>
        <dbReference type="HAMAP-Rule" id="MF_01376"/>
    </source>
</evidence>
<keyword evidence="2 7" id="KW-0032">Aminotransferase</keyword>
<dbReference type="NCBIfam" id="NF010006">
    <property type="entry name" value="PRK13479.1"/>
    <property type="match status" value="1"/>
</dbReference>
<evidence type="ECO:0000256" key="8">
    <source>
        <dbReference type="PIRSR" id="PIRSR000524-1"/>
    </source>
</evidence>
<keyword evidence="3 7" id="KW-0808">Transferase</keyword>
<dbReference type="InterPro" id="IPR012703">
    <property type="entry name" value="NH2EtPonate_pyrv_transaminase"/>
</dbReference>
<evidence type="ECO:0000256" key="5">
    <source>
        <dbReference type="ARBA" id="ARBA00023317"/>
    </source>
</evidence>
<comment type="similarity">
    <text evidence="7">Belongs to the class-V pyridoxal-phosphate-dependent aminotransferase family. PhnW subfamily.</text>
</comment>
<accession>H3KFX1</accession>
<comment type="catalytic activity">
    <reaction evidence="6 7">
        <text>(2-aminoethyl)phosphonate + pyruvate = phosphonoacetaldehyde + L-alanine</text>
        <dbReference type="Rhea" id="RHEA:17021"/>
        <dbReference type="ChEBI" id="CHEBI:15361"/>
        <dbReference type="ChEBI" id="CHEBI:57418"/>
        <dbReference type="ChEBI" id="CHEBI:57972"/>
        <dbReference type="ChEBI" id="CHEBI:58383"/>
        <dbReference type="EC" id="2.6.1.37"/>
    </reaction>
</comment>
<dbReference type="GO" id="GO:0019700">
    <property type="term" value="P:organic phosphonate catabolic process"/>
    <property type="evidence" value="ECO:0007669"/>
    <property type="project" value="UniProtKB-UniRule"/>
</dbReference>
<dbReference type="Proteomes" id="UP000004956">
    <property type="component" value="Unassembled WGS sequence"/>
</dbReference>
<reference evidence="11 12" key="1">
    <citation type="submission" date="2011-11" db="EMBL/GenBank/DDBJ databases">
        <authorList>
            <person name="Weinstock G."/>
            <person name="Sodergren E."/>
            <person name="Clifton S."/>
            <person name="Fulton L."/>
            <person name="Fulton B."/>
            <person name="Courtney L."/>
            <person name="Fronick C."/>
            <person name="Harrison M."/>
            <person name="Strong C."/>
            <person name="Farmer C."/>
            <person name="Delahaunty K."/>
            <person name="Markovic C."/>
            <person name="Hall O."/>
            <person name="Minx P."/>
            <person name="Tomlinson C."/>
            <person name="Mitreva M."/>
            <person name="Hou S."/>
            <person name="Chen J."/>
            <person name="Wollam A."/>
            <person name="Pepin K.H."/>
            <person name="Johnson M."/>
            <person name="Bhonagiri V."/>
            <person name="Zhang X."/>
            <person name="Suruliraj S."/>
            <person name="Warren W."/>
            <person name="Chinwalla A."/>
            <person name="Mardis E.R."/>
            <person name="Wilson R.K."/>
        </authorList>
    </citation>
    <scope>NUCLEOTIDE SEQUENCE [LARGE SCALE GENOMIC DNA]</scope>
    <source>
        <strain evidence="11 12">YIT 11816</strain>
    </source>
</reference>
<dbReference type="HOGENOM" id="CLU_027686_3_1_4"/>
<dbReference type="NCBIfam" id="TIGR02326">
    <property type="entry name" value="transamin_PhnW"/>
    <property type="match status" value="1"/>
</dbReference>
<evidence type="ECO:0000256" key="2">
    <source>
        <dbReference type="ARBA" id="ARBA00022576"/>
    </source>
</evidence>
<dbReference type="InterPro" id="IPR015422">
    <property type="entry name" value="PyrdxlP-dep_Trfase_small"/>
</dbReference>
<comment type="cofactor">
    <cofactor evidence="1 7 9">
        <name>pyridoxal 5'-phosphate</name>
        <dbReference type="ChEBI" id="CHEBI:597326"/>
    </cofactor>
</comment>
<dbReference type="EC" id="2.6.1.37" evidence="7"/>
<dbReference type="PIRSF" id="PIRSF000524">
    <property type="entry name" value="SPT"/>
    <property type="match status" value="1"/>
</dbReference>
<dbReference type="SUPFAM" id="SSF53383">
    <property type="entry name" value="PLP-dependent transferases"/>
    <property type="match status" value="1"/>
</dbReference>
<sequence length="368" mass="41025">MLNHDPNTYKLLTPGPLTTSLTVREAMLVDRCTWDDDYKRMTQEIRAELLKLAHCGDDFTTVLMQGSGTFGVESVLSSLPGAKDHVLVLVNGAYSERMCQILARHKVAFSRIDFAWDETPDARVVEAHLARHPEVTHVSMVHNETTTGILNDVASVAKVVKAAERIMIVDAMSSFGAVDVDMPALGIDVLISSANKCIQGVPGFSFIICRRSVIEAAEGNARTVSLDLYDQWRVLEKDAGKWRFTSPTHVVAAFRQALRELDLEGGVAARAARYARSNRRLREGMEALGFKPYVGPEHQGPIITTFFYPSDDFRFPELYAALKAKGYVIYPGKLTQKETFRLGNIGEIYDEDVEKILALFADVVRNRR</sequence>
<evidence type="ECO:0000256" key="6">
    <source>
        <dbReference type="ARBA" id="ARBA00049460"/>
    </source>
</evidence>